<evidence type="ECO:0000256" key="1">
    <source>
        <dbReference type="ARBA" id="ARBA00008419"/>
    </source>
</evidence>
<keyword evidence="3" id="KW-0311">Gluconate utilization</keyword>
<dbReference type="InterPro" id="IPR036291">
    <property type="entry name" value="NAD(P)-bd_dom_sf"/>
</dbReference>
<evidence type="ECO:0000256" key="3">
    <source>
        <dbReference type="ARBA" id="ARBA00023064"/>
    </source>
</evidence>
<dbReference type="NCBIfam" id="NF007161">
    <property type="entry name" value="PRK09599.1"/>
    <property type="match status" value="1"/>
</dbReference>
<dbReference type="GO" id="GO:0006098">
    <property type="term" value="P:pentose-phosphate shunt"/>
    <property type="evidence" value="ECO:0007669"/>
    <property type="project" value="InterPro"/>
</dbReference>
<dbReference type="InterPro" id="IPR006115">
    <property type="entry name" value="6PGDH_NADP-bd"/>
</dbReference>
<accession>A0A2H0KBM6</accession>
<dbReference type="PANTHER" id="PTHR11811">
    <property type="entry name" value="6-PHOSPHOGLUCONATE DEHYDROGENASE"/>
    <property type="match status" value="1"/>
</dbReference>
<dbReference type="GO" id="GO:0050661">
    <property type="term" value="F:NADP binding"/>
    <property type="evidence" value="ECO:0007669"/>
    <property type="project" value="InterPro"/>
</dbReference>
<dbReference type="Pfam" id="PF03446">
    <property type="entry name" value="NAD_binding_2"/>
    <property type="match status" value="1"/>
</dbReference>
<dbReference type="SUPFAM" id="SSF51735">
    <property type="entry name" value="NAD(P)-binding Rossmann-fold domains"/>
    <property type="match status" value="1"/>
</dbReference>
<dbReference type="NCBIfam" id="TIGR00872">
    <property type="entry name" value="gnd_rel"/>
    <property type="match status" value="1"/>
</dbReference>
<dbReference type="Proteomes" id="UP000229342">
    <property type="component" value="Unassembled WGS sequence"/>
</dbReference>
<keyword evidence="2" id="KW-0560">Oxidoreductase</keyword>
<reference evidence="5 6" key="1">
    <citation type="submission" date="2017-09" db="EMBL/GenBank/DDBJ databases">
        <title>Depth-based differentiation of microbial function through sediment-hosted aquifers and enrichment of novel symbionts in the deep terrestrial subsurface.</title>
        <authorList>
            <person name="Probst A.J."/>
            <person name="Ladd B."/>
            <person name="Jarett J.K."/>
            <person name="Geller-Mcgrath D.E."/>
            <person name="Sieber C.M."/>
            <person name="Emerson J.B."/>
            <person name="Anantharaman K."/>
            <person name="Thomas B.C."/>
            <person name="Malmstrom R."/>
            <person name="Stieglmeier M."/>
            <person name="Klingl A."/>
            <person name="Woyke T."/>
            <person name="Ryan C.M."/>
            <person name="Banfield J.F."/>
        </authorList>
    </citation>
    <scope>NUCLEOTIDE SEQUENCE [LARGE SCALE GENOMIC DNA]</scope>
    <source>
        <strain evidence="5">CG11_big_fil_rev_8_21_14_0_20_46_11</strain>
    </source>
</reference>
<feature type="domain" description="6-phosphogluconate dehydrogenase C-terminal" evidence="4">
    <location>
        <begin position="166"/>
        <end position="310"/>
    </location>
</feature>
<proteinExistence type="inferred from homology"/>
<comment type="similarity">
    <text evidence="1">Belongs to the 6-phosphogluconate dehydrogenase family.</text>
</comment>
<dbReference type="InterPro" id="IPR013328">
    <property type="entry name" value="6PGD_dom2"/>
</dbReference>
<dbReference type="InterPro" id="IPR008927">
    <property type="entry name" value="6-PGluconate_DH-like_C_sf"/>
</dbReference>
<dbReference type="PRINTS" id="PR00076">
    <property type="entry name" value="6PGDHDRGNASE"/>
</dbReference>
<dbReference type="GO" id="GO:0019521">
    <property type="term" value="P:D-gluconate metabolic process"/>
    <property type="evidence" value="ECO:0007669"/>
    <property type="project" value="UniProtKB-KW"/>
</dbReference>
<dbReference type="SMART" id="SM01350">
    <property type="entry name" value="6PGD"/>
    <property type="match status" value="1"/>
</dbReference>
<dbReference type="InterPro" id="IPR006183">
    <property type="entry name" value="Pgluconate_DH"/>
</dbReference>
<gene>
    <name evidence="5" type="primary">gnd</name>
    <name evidence="5" type="ORF">COV91_03035</name>
</gene>
<protein>
    <submittedName>
        <fullName evidence="5">6-phosphogluconate dehydrogenase (Decarboxylating)</fullName>
    </submittedName>
</protein>
<dbReference type="GO" id="GO:0004616">
    <property type="term" value="F:phosphogluconate dehydrogenase (decarboxylating) activity"/>
    <property type="evidence" value="ECO:0007669"/>
    <property type="project" value="InterPro"/>
</dbReference>
<dbReference type="EMBL" id="PCVG01000037">
    <property type="protein sequence ID" value="PIQ68639.1"/>
    <property type="molecule type" value="Genomic_DNA"/>
</dbReference>
<evidence type="ECO:0000256" key="2">
    <source>
        <dbReference type="ARBA" id="ARBA00023002"/>
    </source>
</evidence>
<evidence type="ECO:0000313" key="6">
    <source>
        <dbReference type="Proteomes" id="UP000229342"/>
    </source>
</evidence>
<comment type="caution">
    <text evidence="5">The sequence shown here is derived from an EMBL/GenBank/DDBJ whole genome shotgun (WGS) entry which is preliminary data.</text>
</comment>
<name>A0A2H0KBM6_9BACT</name>
<sequence length="312" mass="34083">MTIGYIGLGKMGLAQVERLLEYGHRVVAWNRSLGPRKRAEKAGAEIALTYADMCAELRAPRLIWLMVPHGVVDDVLQDLVPHLSKGDTIIDGGNSFFEQSAVRAKELAKKGITFLDCGTSGGPSGARKGACLMVGGDENVFKKYEKIFKDLAVLDGYAHVGKAGAGHFVKMVHNGIEYGMMQAIGEGFEVLYTAERRGLDADRRGKRIKLGLDLKRIVELYNKGSVIESRLVGWLAQAYKEHGETLKGISGKVSHSGEGLWTVKTAKKLKVPVKIIEDSLKFRVQSQKKPSYTGQVVSALRNQFGGHDVTKG</sequence>
<organism evidence="5 6">
    <name type="scientific">Candidatus Taylorbacteria bacterium CG11_big_fil_rev_8_21_14_0_20_46_11</name>
    <dbReference type="NCBI Taxonomy" id="1975025"/>
    <lineage>
        <taxon>Bacteria</taxon>
        <taxon>Candidatus Tayloriibacteriota</taxon>
    </lineage>
</organism>
<dbReference type="AlphaFoldDB" id="A0A2H0KBM6"/>
<dbReference type="InterPro" id="IPR006114">
    <property type="entry name" value="6PGDH_C"/>
</dbReference>
<evidence type="ECO:0000313" key="5">
    <source>
        <dbReference type="EMBL" id="PIQ68639.1"/>
    </source>
</evidence>
<dbReference type="Gene3D" id="1.10.1040.10">
    <property type="entry name" value="N-(1-d-carboxylethyl)-l-norvaline Dehydrogenase, domain 2"/>
    <property type="match status" value="1"/>
</dbReference>
<evidence type="ECO:0000259" key="4">
    <source>
        <dbReference type="SMART" id="SM01350"/>
    </source>
</evidence>
<dbReference type="SUPFAM" id="SSF48179">
    <property type="entry name" value="6-phosphogluconate dehydrogenase C-terminal domain-like"/>
    <property type="match status" value="1"/>
</dbReference>
<dbReference type="Pfam" id="PF00393">
    <property type="entry name" value="6PGD"/>
    <property type="match status" value="1"/>
</dbReference>
<dbReference type="Gene3D" id="3.40.50.720">
    <property type="entry name" value="NAD(P)-binding Rossmann-like Domain"/>
    <property type="match status" value="1"/>
</dbReference>
<dbReference type="InterPro" id="IPR004849">
    <property type="entry name" value="6DGDH_YqeC"/>
</dbReference>